<feature type="region of interest" description="Disordered" evidence="1">
    <location>
        <begin position="212"/>
        <end position="253"/>
    </location>
</feature>
<dbReference type="InParanoid" id="T1HBA5"/>
<feature type="compositionally biased region" description="Basic residues" evidence="1">
    <location>
        <begin position="222"/>
        <end position="234"/>
    </location>
</feature>
<reference evidence="2" key="1">
    <citation type="submission" date="2015-05" db="UniProtKB">
        <authorList>
            <consortium name="EnsemblMetazoa"/>
        </authorList>
    </citation>
    <scope>IDENTIFICATION</scope>
</reference>
<dbReference type="PROSITE" id="PS50158">
    <property type="entry name" value="ZF_CCHC"/>
    <property type="match status" value="1"/>
</dbReference>
<evidence type="ECO:0000313" key="2">
    <source>
        <dbReference type="EnsemblMetazoa" id="RPRC001314-PA"/>
    </source>
</evidence>
<evidence type="ECO:0000313" key="3">
    <source>
        <dbReference type="Proteomes" id="UP000015103"/>
    </source>
</evidence>
<dbReference type="Proteomes" id="UP000015103">
    <property type="component" value="Unassembled WGS sequence"/>
</dbReference>
<dbReference type="GO" id="GO:0008270">
    <property type="term" value="F:zinc ion binding"/>
    <property type="evidence" value="ECO:0007669"/>
    <property type="project" value="InterPro"/>
</dbReference>
<dbReference type="AlphaFoldDB" id="T1HBA5"/>
<sequence>MSKEEETKGKFSSSRMFNSTFSPFNPNEEPIENFLERLESYFHINGINSSALKVDHLTILLGPDQFNILKNKVVPKKVRDCSFEECSKFLLSHYAPATRVIAETFKFHSRYQQKDETLSDFISALKQLSIKCEFNDSLDRALRDQLVVGLYDKPMVNRLLLEDNSLTFDKACQIVLDMESASQSASKIVSNQFRPGEVYTVNSASEVKKSEYGRFSSAGQSRHSRSLYSHRPRGRSASSGRSQKRSVSPNQTRQKVRGRCKQCFFKHQPENCPSRPWVCYSCGKKGHTSKFCGNERHRNDSITYFCNNHIFCT</sequence>
<feature type="compositionally biased region" description="Low complexity" evidence="1">
    <location>
        <begin position="235"/>
        <end position="248"/>
    </location>
</feature>
<dbReference type="VEuPathDB" id="VectorBase:RPRC001314"/>
<dbReference type="PANTHER" id="PTHR33198">
    <property type="entry name" value="ANK_REP_REGION DOMAIN-CONTAINING PROTEIN-RELATED"/>
    <property type="match status" value="1"/>
</dbReference>
<organism evidence="2 3">
    <name type="scientific">Rhodnius prolixus</name>
    <name type="common">Triatomid bug</name>
    <dbReference type="NCBI Taxonomy" id="13249"/>
    <lineage>
        <taxon>Eukaryota</taxon>
        <taxon>Metazoa</taxon>
        <taxon>Ecdysozoa</taxon>
        <taxon>Arthropoda</taxon>
        <taxon>Hexapoda</taxon>
        <taxon>Insecta</taxon>
        <taxon>Pterygota</taxon>
        <taxon>Neoptera</taxon>
        <taxon>Paraneoptera</taxon>
        <taxon>Hemiptera</taxon>
        <taxon>Heteroptera</taxon>
        <taxon>Panheteroptera</taxon>
        <taxon>Cimicomorpha</taxon>
        <taxon>Reduviidae</taxon>
        <taxon>Triatominae</taxon>
        <taxon>Rhodnius</taxon>
    </lineage>
</organism>
<proteinExistence type="predicted"/>
<evidence type="ECO:0000256" key="1">
    <source>
        <dbReference type="SAM" id="MobiDB-lite"/>
    </source>
</evidence>
<protein>
    <submittedName>
        <fullName evidence="2">CCHC-type domain-containing protein</fullName>
    </submittedName>
</protein>
<accession>T1HBA5</accession>
<dbReference type="eggNOG" id="ENOG502SJGJ">
    <property type="taxonomic scope" value="Eukaryota"/>
</dbReference>
<dbReference type="PANTHER" id="PTHR33198:SF19">
    <property type="entry name" value="CCHC-TYPE DOMAIN-CONTAINING PROTEIN"/>
    <property type="match status" value="1"/>
</dbReference>
<dbReference type="InterPro" id="IPR001878">
    <property type="entry name" value="Znf_CCHC"/>
</dbReference>
<dbReference type="HOGENOM" id="CLU_035540_6_1_1"/>
<dbReference type="GO" id="GO:0003676">
    <property type="term" value="F:nucleic acid binding"/>
    <property type="evidence" value="ECO:0007669"/>
    <property type="project" value="InterPro"/>
</dbReference>
<dbReference type="STRING" id="13249.T1HBA5"/>
<dbReference type="OMA" id="NNHIFCT"/>
<name>T1HBA5_RHOPR</name>
<dbReference type="EMBL" id="ACPB03008457">
    <property type="status" value="NOT_ANNOTATED_CDS"/>
    <property type="molecule type" value="Genomic_DNA"/>
</dbReference>
<keyword evidence="3" id="KW-1185">Reference proteome</keyword>
<dbReference type="EMBL" id="ACPB03008456">
    <property type="status" value="NOT_ANNOTATED_CDS"/>
    <property type="molecule type" value="Genomic_DNA"/>
</dbReference>
<dbReference type="EnsemblMetazoa" id="RPRC001314-RA">
    <property type="protein sequence ID" value="RPRC001314-PA"/>
    <property type="gene ID" value="RPRC001314"/>
</dbReference>